<keyword evidence="2" id="KW-1185">Reference proteome</keyword>
<accession>A0ACC2H3D1</accession>
<protein>
    <submittedName>
        <fullName evidence="1">Uncharacterized protein</fullName>
    </submittedName>
</protein>
<reference evidence="1" key="1">
    <citation type="submission" date="2021-05" db="EMBL/GenBank/DDBJ databases">
        <authorList>
            <person name="Pan Q."/>
            <person name="Jouanno E."/>
            <person name="Zahm M."/>
            <person name="Klopp C."/>
            <person name="Cabau C."/>
            <person name="Louis A."/>
            <person name="Berthelot C."/>
            <person name="Parey E."/>
            <person name="Roest Crollius H."/>
            <person name="Montfort J."/>
            <person name="Robinson-Rechavi M."/>
            <person name="Bouchez O."/>
            <person name="Lampietro C."/>
            <person name="Lopez Roques C."/>
            <person name="Donnadieu C."/>
            <person name="Postlethwait J."/>
            <person name="Bobe J."/>
            <person name="Dillon D."/>
            <person name="Chandos A."/>
            <person name="von Hippel F."/>
            <person name="Guiguen Y."/>
        </authorList>
    </citation>
    <scope>NUCLEOTIDE SEQUENCE</scope>
    <source>
        <strain evidence="1">YG-Jan2019</strain>
    </source>
</reference>
<evidence type="ECO:0000313" key="1">
    <source>
        <dbReference type="EMBL" id="KAJ8010529.1"/>
    </source>
</evidence>
<dbReference type="Proteomes" id="UP001157502">
    <property type="component" value="Chromosome 6"/>
</dbReference>
<comment type="caution">
    <text evidence="1">The sequence shown here is derived from an EMBL/GenBank/DDBJ whole genome shotgun (WGS) entry which is preliminary data.</text>
</comment>
<proteinExistence type="predicted"/>
<evidence type="ECO:0000313" key="2">
    <source>
        <dbReference type="Proteomes" id="UP001157502"/>
    </source>
</evidence>
<dbReference type="EMBL" id="CM055733">
    <property type="protein sequence ID" value="KAJ8010529.1"/>
    <property type="molecule type" value="Genomic_DNA"/>
</dbReference>
<organism evidence="1 2">
    <name type="scientific">Dallia pectoralis</name>
    <name type="common">Alaska blackfish</name>
    <dbReference type="NCBI Taxonomy" id="75939"/>
    <lineage>
        <taxon>Eukaryota</taxon>
        <taxon>Metazoa</taxon>
        <taxon>Chordata</taxon>
        <taxon>Craniata</taxon>
        <taxon>Vertebrata</taxon>
        <taxon>Euteleostomi</taxon>
        <taxon>Actinopterygii</taxon>
        <taxon>Neopterygii</taxon>
        <taxon>Teleostei</taxon>
        <taxon>Protacanthopterygii</taxon>
        <taxon>Esociformes</taxon>
        <taxon>Umbridae</taxon>
        <taxon>Dallia</taxon>
    </lineage>
</organism>
<name>A0ACC2H3D1_DALPE</name>
<gene>
    <name evidence="1" type="ORF">DPEC_G00076030</name>
</gene>
<sequence length="421" mass="47541">MADRTRKRLVWDIRKDLITLPADELFRIAKVIGPIRGKDLAELDMEDSEVCFEYINAFMLSKSLLETEDQAQGGATTAHMYQNEQPRNVTHDFPMGGFKFIQPCEFKIHGGQIGDNSSDITFNNVCRQIDSGLKENFSEADVVRGVLRIIKPGIFKDMLMNKDDMTVAELKGFLQSHLGDRNSTELFQELMCTKQSEHETPQQFLYRVMGLKQKILFAAKQADSDRKYSAVTVQDVFLHTVYQGLSHRCKDIRSELKPLLSDSDVTDDAILRHVMKITSDENERLRRLGPPTRAKTSMANSAQVSEETDRDVKAAKVVSAQKGQDDEIKLLTARVDALTSMLDAIQHSRPVRTEGGWQCSSSQPSARRVTRWRCCPRCADEGRQDCTHCFICGEDGHQAVGCLSRPQRQGNGNRPLQRGNQ</sequence>